<comment type="caution">
    <text evidence="2">The sequence shown here is derived from an EMBL/GenBank/DDBJ whole genome shotgun (WGS) entry which is preliminary data.</text>
</comment>
<feature type="chain" id="PRO_5037368267" evidence="1">
    <location>
        <begin position="22"/>
        <end position="86"/>
    </location>
</feature>
<keyword evidence="3" id="KW-1185">Reference proteome</keyword>
<dbReference type="AlphaFoldDB" id="A0A918MYK1"/>
<gene>
    <name evidence="2" type="ORF">GCM10011450_18310</name>
</gene>
<feature type="signal peptide" evidence="1">
    <location>
        <begin position="1"/>
        <end position="21"/>
    </location>
</feature>
<dbReference type="RefSeq" id="WP_189385186.1">
    <property type="nucleotide sequence ID" value="NZ_BAABFY010000047.1"/>
</dbReference>
<dbReference type="Proteomes" id="UP000608345">
    <property type="component" value="Unassembled WGS sequence"/>
</dbReference>
<evidence type="ECO:0000256" key="1">
    <source>
        <dbReference type="SAM" id="SignalP"/>
    </source>
</evidence>
<sequence>MKNFVKVVLLASSMAAGVAYADGLRESGYPFVPNAASPYIGQKVEQISRTDSDYPRILINSGVAREVVMQELVDYNRVNPYSFYSY</sequence>
<proteinExistence type="predicted"/>
<keyword evidence="1" id="KW-0732">Signal</keyword>
<organism evidence="2 3">
    <name type="scientific">Advenella faeciporci</name>
    <dbReference type="NCBI Taxonomy" id="797535"/>
    <lineage>
        <taxon>Bacteria</taxon>
        <taxon>Pseudomonadati</taxon>
        <taxon>Pseudomonadota</taxon>
        <taxon>Betaproteobacteria</taxon>
        <taxon>Burkholderiales</taxon>
        <taxon>Alcaligenaceae</taxon>
    </lineage>
</organism>
<evidence type="ECO:0000313" key="2">
    <source>
        <dbReference type="EMBL" id="GGW88535.1"/>
    </source>
</evidence>
<accession>A0A918MYK1</accession>
<protein>
    <submittedName>
        <fullName evidence="2">Uncharacterized protein</fullName>
    </submittedName>
</protein>
<evidence type="ECO:0000313" key="3">
    <source>
        <dbReference type="Proteomes" id="UP000608345"/>
    </source>
</evidence>
<reference evidence="2" key="2">
    <citation type="submission" date="2020-09" db="EMBL/GenBank/DDBJ databases">
        <authorList>
            <person name="Sun Q."/>
            <person name="Kim S."/>
        </authorList>
    </citation>
    <scope>NUCLEOTIDE SEQUENCE</scope>
    <source>
        <strain evidence="2">KCTC 23732</strain>
    </source>
</reference>
<dbReference type="EMBL" id="BMYS01000012">
    <property type="protein sequence ID" value="GGW88535.1"/>
    <property type="molecule type" value="Genomic_DNA"/>
</dbReference>
<name>A0A918MYK1_9BURK</name>
<reference evidence="2" key="1">
    <citation type="journal article" date="2014" name="Int. J. Syst. Evol. Microbiol.">
        <title>Complete genome sequence of Corynebacterium casei LMG S-19264T (=DSM 44701T), isolated from a smear-ripened cheese.</title>
        <authorList>
            <consortium name="US DOE Joint Genome Institute (JGI-PGF)"/>
            <person name="Walter F."/>
            <person name="Albersmeier A."/>
            <person name="Kalinowski J."/>
            <person name="Ruckert C."/>
        </authorList>
    </citation>
    <scope>NUCLEOTIDE SEQUENCE</scope>
    <source>
        <strain evidence="2">KCTC 23732</strain>
    </source>
</reference>